<dbReference type="Pfam" id="PF24646">
    <property type="entry name" value="DUF7640"/>
    <property type="match status" value="1"/>
</dbReference>
<accession>A0ABD3QSE0</accession>
<feature type="region of interest" description="Disordered" evidence="1">
    <location>
        <begin position="292"/>
        <end position="347"/>
    </location>
</feature>
<dbReference type="Proteomes" id="UP001516023">
    <property type="component" value="Unassembled WGS sequence"/>
</dbReference>
<evidence type="ECO:0000313" key="3">
    <source>
        <dbReference type="EMBL" id="KAL3803335.1"/>
    </source>
</evidence>
<feature type="compositionally biased region" description="Low complexity" evidence="1">
    <location>
        <begin position="335"/>
        <end position="347"/>
    </location>
</feature>
<dbReference type="PANTHER" id="PTHR22534">
    <property type="entry name" value="SRCR DOMAIN-CONTAINING PROTEIN"/>
    <property type="match status" value="1"/>
</dbReference>
<comment type="caution">
    <text evidence="3">The sequence shown here is derived from an EMBL/GenBank/DDBJ whole genome shotgun (WGS) entry which is preliminary data.</text>
</comment>
<evidence type="ECO:0000256" key="1">
    <source>
        <dbReference type="SAM" id="MobiDB-lite"/>
    </source>
</evidence>
<gene>
    <name evidence="3" type="ORF">HJC23_009299</name>
</gene>
<proteinExistence type="predicted"/>
<dbReference type="AlphaFoldDB" id="A0ABD3QSE0"/>
<protein>
    <recommendedName>
        <fullName evidence="2">DUF7640 domain-containing protein</fullName>
    </recommendedName>
</protein>
<feature type="compositionally biased region" description="Polar residues" evidence="1">
    <location>
        <begin position="293"/>
        <end position="303"/>
    </location>
</feature>
<organism evidence="3 4">
    <name type="scientific">Cyclotella cryptica</name>
    <dbReference type="NCBI Taxonomy" id="29204"/>
    <lineage>
        <taxon>Eukaryota</taxon>
        <taxon>Sar</taxon>
        <taxon>Stramenopiles</taxon>
        <taxon>Ochrophyta</taxon>
        <taxon>Bacillariophyta</taxon>
        <taxon>Coscinodiscophyceae</taxon>
        <taxon>Thalassiosirophycidae</taxon>
        <taxon>Stephanodiscales</taxon>
        <taxon>Stephanodiscaceae</taxon>
        <taxon>Cyclotella</taxon>
    </lineage>
</organism>
<dbReference type="InterPro" id="IPR019524">
    <property type="entry name" value="B-solenoid_diatom-type"/>
</dbReference>
<dbReference type="EMBL" id="JABMIG020000014">
    <property type="protein sequence ID" value="KAL3803335.1"/>
    <property type="molecule type" value="Genomic_DNA"/>
</dbReference>
<reference evidence="3 4" key="1">
    <citation type="journal article" date="2020" name="G3 (Bethesda)">
        <title>Improved Reference Genome for Cyclotella cryptica CCMP332, a Model for Cell Wall Morphogenesis, Salinity Adaptation, and Lipid Production in Diatoms (Bacillariophyta).</title>
        <authorList>
            <person name="Roberts W.R."/>
            <person name="Downey K.M."/>
            <person name="Ruck E.C."/>
            <person name="Traller J.C."/>
            <person name="Alverson A.J."/>
        </authorList>
    </citation>
    <scope>NUCLEOTIDE SEQUENCE [LARGE SCALE GENOMIC DNA]</scope>
    <source>
        <strain evidence="3 4">CCMP332</strain>
    </source>
</reference>
<evidence type="ECO:0000259" key="2">
    <source>
        <dbReference type="Pfam" id="PF24646"/>
    </source>
</evidence>
<sequence>MPTFVTCPALIGMGSNTAVASTVDFVHEWEVEQIGLKKRSSSDEECAFRGTSFTSHLRGNEVDAGILGCSDPEYVCIKDALSLLGGRCVVAAAAHRELQNTPDCAVKCTGTDACTGSLDPNNVGIGSCCGFKACYGVSASSIIGDGSCIGYKACYKAKDATIGTGSCTGDSIQGYYYYYGFSCGYLEGLVGDNSCYEYAACYQNCEFTPCNTITALRRMTNLIFETAADGGVLNIGDSSCRGQGSCEYSVFSHNVAYFMSAILKRNVFGIPAPTKAPSTRLVTIAMLEKSPTKVPTNEPTLSGPTKHPFPTLVPTNSPTMSPITSSPSKVPSTNPTSTPTKAPTMKPTTLTWAGKSLKGGWKSKSAKSMNTKSSKAATIWFQETGETSSYESVAKPIQSSFPKPSQSALLNWISSVQTTNSDGGSNDMMTVVTWKYEEGAQNGDEFIRS</sequence>
<feature type="domain" description="DUF7640" evidence="2">
    <location>
        <begin position="105"/>
        <end position="170"/>
    </location>
</feature>
<name>A0ABD3QSE0_9STRA</name>
<keyword evidence="4" id="KW-1185">Reference proteome</keyword>
<evidence type="ECO:0000313" key="4">
    <source>
        <dbReference type="Proteomes" id="UP001516023"/>
    </source>
</evidence>
<feature type="compositionally biased region" description="Low complexity" evidence="1">
    <location>
        <begin position="314"/>
        <end position="328"/>
    </location>
</feature>
<dbReference type="PANTHER" id="PTHR22534:SF5">
    <property type="entry name" value="SRCR DOMAIN-CONTAINING PROTEIN"/>
    <property type="match status" value="1"/>
</dbReference>
<dbReference type="InterPro" id="IPR056057">
    <property type="entry name" value="DUF7640"/>
</dbReference>